<dbReference type="PANTHER" id="PTHR43649">
    <property type="entry name" value="ARABINOSE-BINDING PROTEIN-RELATED"/>
    <property type="match status" value="1"/>
</dbReference>
<reference evidence="1 2" key="1">
    <citation type="submission" date="2019-12" db="EMBL/GenBank/DDBJ databases">
        <title>Auraticoccus cholistani sp. nov., an actinomycete isolated from soil of Cholistan desert.</title>
        <authorList>
            <person name="Cheema M.T."/>
        </authorList>
    </citation>
    <scope>NUCLEOTIDE SEQUENCE [LARGE SCALE GENOMIC DNA]</scope>
    <source>
        <strain evidence="1 2">F435</strain>
    </source>
</reference>
<comment type="caution">
    <text evidence="1">The sequence shown here is derived from an EMBL/GenBank/DDBJ whole genome shotgun (WGS) entry which is preliminary data.</text>
</comment>
<protein>
    <submittedName>
        <fullName evidence="1">Extracellular solute-binding protein</fullName>
    </submittedName>
</protein>
<proteinExistence type="predicted"/>
<dbReference type="Pfam" id="PF01547">
    <property type="entry name" value="SBP_bac_1"/>
    <property type="match status" value="1"/>
</dbReference>
<keyword evidence="2" id="KW-1185">Reference proteome</keyword>
<dbReference type="SUPFAM" id="SSF53850">
    <property type="entry name" value="Periplasmic binding protein-like II"/>
    <property type="match status" value="1"/>
</dbReference>
<dbReference type="Proteomes" id="UP000435304">
    <property type="component" value="Unassembled WGS sequence"/>
</dbReference>
<dbReference type="AlphaFoldDB" id="A0A6A9UQ69"/>
<organism evidence="1 2">
    <name type="scientific">Auraticoccus cholistanensis</name>
    <dbReference type="NCBI Taxonomy" id="2656650"/>
    <lineage>
        <taxon>Bacteria</taxon>
        <taxon>Bacillati</taxon>
        <taxon>Actinomycetota</taxon>
        <taxon>Actinomycetes</taxon>
        <taxon>Propionibacteriales</taxon>
        <taxon>Propionibacteriaceae</taxon>
        <taxon>Auraticoccus</taxon>
    </lineage>
</organism>
<evidence type="ECO:0000313" key="1">
    <source>
        <dbReference type="EMBL" id="MVA74873.1"/>
    </source>
</evidence>
<name>A0A6A9UQ69_9ACTN</name>
<sequence length="408" mass="44978">MAAGGLSGCGSEVSLSSDPHELVLWLWNRSASPELLAESARGIPGTDFRLRADYIGTTFDTKLRTSLAAGAYIPDLTNINSNNSLYFPAEDQFLDLYELGAAELERDFYPWKWSLGETPTGRFCFFPLDIGPTGFFYRQDIFERAGLPSEPDEVSAATRTWDEWIELGEKLRRDADAGMVQTAAQLFNQFLNASPERYFDTADRPLYEQEGSAVRQAWDLAVRAVQTGVVTGASSTTDQNAAWVSGRTAGQVEGAWWSEIVVDTAPETAGSWRIAQQPGPPGNSGGSFVAVPRTCKNPEAAFAWIRWAQSPQMQARTFNDVQLFPSTPESFELGVMESSDFFGDQDPLEFFSEAAQTVPTTFISTHESKVGAFRTELGLVSNGSKEPERAWEDAVTEVNRVLRKRGVL</sequence>
<dbReference type="PANTHER" id="PTHR43649:SF32">
    <property type="entry name" value="SUGAR BINDING SECRETED PROTEIN"/>
    <property type="match status" value="1"/>
</dbReference>
<gene>
    <name evidence="1" type="ORF">GC722_02330</name>
</gene>
<dbReference type="Gene3D" id="3.40.190.10">
    <property type="entry name" value="Periplasmic binding protein-like II"/>
    <property type="match status" value="1"/>
</dbReference>
<dbReference type="EMBL" id="WPCU01000003">
    <property type="protein sequence ID" value="MVA74873.1"/>
    <property type="molecule type" value="Genomic_DNA"/>
</dbReference>
<accession>A0A6A9UQ69</accession>
<evidence type="ECO:0000313" key="2">
    <source>
        <dbReference type="Proteomes" id="UP000435304"/>
    </source>
</evidence>
<dbReference type="InterPro" id="IPR050490">
    <property type="entry name" value="Bact_solute-bd_prot1"/>
</dbReference>
<dbReference type="InterPro" id="IPR006059">
    <property type="entry name" value="SBP"/>
</dbReference>